<keyword evidence="1" id="KW-0732">Signal</keyword>
<protein>
    <submittedName>
        <fullName evidence="2">Uncharacterized protein</fullName>
    </submittedName>
</protein>
<reference evidence="2 3" key="1">
    <citation type="submission" date="2019-03" db="EMBL/GenBank/DDBJ databases">
        <title>Three New Species of Nocardioides, Nocardioides euryhalodurans sp. nov., Nocardioides seonyuensis sp. nov. and Nocardioides eburneoflavus sp. nov. Iolated from Soil.</title>
        <authorList>
            <person name="Roh S.G."/>
            <person name="Lee C."/>
            <person name="Kim M.-K."/>
            <person name="Kim S.B."/>
        </authorList>
    </citation>
    <scope>NUCLEOTIDE SEQUENCE [LARGE SCALE GENOMIC DNA]</scope>
    <source>
        <strain evidence="2 3">MMS17-SY207-3</strain>
    </source>
</reference>
<evidence type="ECO:0000313" key="3">
    <source>
        <dbReference type="Proteomes" id="UP000294853"/>
    </source>
</evidence>
<evidence type="ECO:0000256" key="1">
    <source>
        <dbReference type="SAM" id="SignalP"/>
    </source>
</evidence>
<dbReference type="EMBL" id="CP038436">
    <property type="protein sequence ID" value="QBX56895.1"/>
    <property type="molecule type" value="Genomic_DNA"/>
</dbReference>
<keyword evidence="3" id="KW-1185">Reference proteome</keyword>
<gene>
    <name evidence="2" type="ORF">EXE58_16555</name>
</gene>
<dbReference type="KEGG" id="nsn:EXE58_16555"/>
<dbReference type="AlphaFoldDB" id="A0A4P7IHV0"/>
<accession>A0A4P7IHV0</accession>
<proteinExistence type="predicted"/>
<dbReference type="Proteomes" id="UP000294853">
    <property type="component" value="Chromosome"/>
</dbReference>
<dbReference type="OrthoDB" id="3780846at2"/>
<sequence>MKSSRILGALTTTVLALGTFVAPAEADYYTIADPDKRVPSLTDITGITARHGSENLTVKVRFVDVRRTSVAGMSIFIDSDRTRKGPELVLGTGLGDGTDYALTRARGWKRAGARVDCDYDLQIKWGQERARARVSRDCFDRAGLVRVSVKMTDVSDGSHPVIDWAPEARRWSLNIQAEERLTEARTVTR</sequence>
<name>A0A4P7IHV0_9ACTN</name>
<evidence type="ECO:0000313" key="2">
    <source>
        <dbReference type="EMBL" id="QBX56895.1"/>
    </source>
</evidence>
<feature type="signal peptide" evidence="1">
    <location>
        <begin position="1"/>
        <end position="26"/>
    </location>
</feature>
<dbReference type="RefSeq" id="WP_135268880.1">
    <property type="nucleotide sequence ID" value="NZ_CP038436.1"/>
</dbReference>
<feature type="chain" id="PRO_5020821958" evidence="1">
    <location>
        <begin position="27"/>
        <end position="189"/>
    </location>
</feature>
<organism evidence="2 3">
    <name type="scientific">Nocardioides seonyuensis</name>
    <dbReference type="NCBI Taxonomy" id="2518371"/>
    <lineage>
        <taxon>Bacteria</taxon>
        <taxon>Bacillati</taxon>
        <taxon>Actinomycetota</taxon>
        <taxon>Actinomycetes</taxon>
        <taxon>Propionibacteriales</taxon>
        <taxon>Nocardioidaceae</taxon>
        <taxon>Nocardioides</taxon>
    </lineage>
</organism>